<accession>A0AAD9DDY5</accession>
<evidence type="ECO:0000313" key="1">
    <source>
        <dbReference type="EMBL" id="KAK1744071.1"/>
    </source>
</evidence>
<name>A0AAD9DDY5_9STRA</name>
<dbReference type="EMBL" id="JATAAI010000008">
    <property type="protein sequence ID" value="KAK1744071.1"/>
    <property type="molecule type" value="Genomic_DNA"/>
</dbReference>
<keyword evidence="2" id="KW-1185">Reference proteome</keyword>
<dbReference type="Proteomes" id="UP001224775">
    <property type="component" value="Unassembled WGS sequence"/>
</dbReference>
<evidence type="ECO:0000313" key="2">
    <source>
        <dbReference type="Proteomes" id="UP001224775"/>
    </source>
</evidence>
<reference evidence="1" key="1">
    <citation type="submission" date="2023-06" db="EMBL/GenBank/DDBJ databases">
        <title>Survivors Of The Sea: Transcriptome response of Skeletonema marinoi to long-term dormancy.</title>
        <authorList>
            <person name="Pinder M.I.M."/>
            <person name="Kourtchenko O."/>
            <person name="Robertson E.K."/>
            <person name="Larsson T."/>
            <person name="Maumus F."/>
            <person name="Osuna-Cruz C.M."/>
            <person name="Vancaester E."/>
            <person name="Stenow R."/>
            <person name="Vandepoele K."/>
            <person name="Ploug H."/>
            <person name="Bruchert V."/>
            <person name="Godhe A."/>
            <person name="Topel M."/>
        </authorList>
    </citation>
    <scope>NUCLEOTIDE SEQUENCE</scope>
    <source>
        <strain evidence="1">R05AC</strain>
    </source>
</reference>
<dbReference type="AlphaFoldDB" id="A0AAD9DDY5"/>
<sequence length="234" mass="26100">MTEAEKALKEKRSLPPLCETNYPLVSNWVKKMKELSTKVMQNGAFNADSSQLSSQLKSFTPTSSPTKNLNLGETTAAADLSVMVATAAGTSATKFPSPTSSRVQKGMEAIVSSKRKRTKIDPPSEEDLHRQKVAAAVMAKHGITADAATGRQKRCKVCGLIKKDFYFNKDNGRSTIEAGVPHFTTRSREKNFVFCPLADDHEIYYEHQRLCQEEKMQRNKRQYAENCKRGSKSM</sequence>
<comment type="caution">
    <text evidence="1">The sequence shown here is derived from an EMBL/GenBank/DDBJ whole genome shotgun (WGS) entry which is preliminary data.</text>
</comment>
<organism evidence="1 2">
    <name type="scientific">Skeletonema marinoi</name>
    <dbReference type="NCBI Taxonomy" id="267567"/>
    <lineage>
        <taxon>Eukaryota</taxon>
        <taxon>Sar</taxon>
        <taxon>Stramenopiles</taxon>
        <taxon>Ochrophyta</taxon>
        <taxon>Bacillariophyta</taxon>
        <taxon>Coscinodiscophyceae</taxon>
        <taxon>Thalassiosirophycidae</taxon>
        <taxon>Thalassiosirales</taxon>
        <taxon>Skeletonemataceae</taxon>
        <taxon>Skeletonema</taxon>
        <taxon>Skeletonema marinoi-dohrnii complex</taxon>
    </lineage>
</organism>
<protein>
    <submittedName>
        <fullName evidence="1">Uncharacterized protein</fullName>
    </submittedName>
</protein>
<gene>
    <name evidence="1" type="ORF">QTG54_005668</name>
</gene>
<proteinExistence type="predicted"/>